<feature type="domain" description="BIG2" evidence="3">
    <location>
        <begin position="226"/>
        <end position="307"/>
    </location>
</feature>
<name>A0A1D7V0E3_9LEPT</name>
<dbReference type="KEGG" id="laj:A0128_16505"/>
<feature type="domain" description="BIG2" evidence="3">
    <location>
        <begin position="854"/>
        <end position="939"/>
    </location>
</feature>
<evidence type="ECO:0000313" key="4">
    <source>
        <dbReference type="EMBL" id="AOP35303.1"/>
    </source>
</evidence>
<feature type="domain" description="BIG2" evidence="3">
    <location>
        <begin position="1035"/>
        <end position="1120"/>
    </location>
</feature>
<dbReference type="RefSeq" id="WP_069608506.1">
    <property type="nucleotide sequence ID" value="NZ_CP015217.1"/>
</dbReference>
<dbReference type="OrthoDB" id="6192638at2"/>
<dbReference type="FunFam" id="2.60.40.1080:FF:000001">
    <property type="entry name" value="Bacterial Ig-like domain, group 2"/>
    <property type="match status" value="10"/>
</dbReference>
<keyword evidence="1" id="KW-0732">Signal</keyword>
<dbReference type="PROSITE" id="PS51257">
    <property type="entry name" value="PROKAR_LIPOPROTEIN"/>
    <property type="match status" value="1"/>
</dbReference>
<feature type="compositionally biased region" description="Low complexity" evidence="2">
    <location>
        <begin position="1445"/>
        <end position="1457"/>
    </location>
</feature>
<dbReference type="InterPro" id="IPR003343">
    <property type="entry name" value="Big_2"/>
</dbReference>
<feature type="domain" description="BIG2" evidence="3">
    <location>
        <begin position="491"/>
        <end position="576"/>
    </location>
</feature>
<protein>
    <recommendedName>
        <fullName evidence="3">BIG2 domain-containing protein</fullName>
    </recommendedName>
</protein>
<dbReference type="InterPro" id="IPR014755">
    <property type="entry name" value="Cu-Rt/internalin_Ig-like"/>
</dbReference>
<feature type="domain" description="BIG2" evidence="3">
    <location>
        <begin position="763"/>
        <end position="848"/>
    </location>
</feature>
<sequence length="1892" mass="195446">MKRKVLVLIPLFLFLQSCMAWPLLTGTLGLAVGKKSGGAPLFFLPSGSSESAVTRIELTSQDSSIAKGTSSQLHVTAIFDNGTNRDITSSATIFSSSASVAAIEGNSVRGLSIGSSTLEADYQGFTSRLEITVTPALLNSIQVTSLDSGTLAVGSSRQFSATGIFSDGSNQDLTNDPLTTWSSSNISLISVNASGLATAQASGTVSVRASFGSKQGFLLLTANGVTLSSIQVTPSNPSIPLGANQQFIATGIYSDNSTQDLTNSVTWTVLDTSIATIQNDGLSQTMDVGSTTVFATSGSKIGSSTLTVTSASLVSISISPVNSSGAKGLQTSFTATGILSDNTSLDITDQVSWTSTDTNILTISNASGSHGLGSSLNPGTVTITASIGGIDGFTDFTVTQAELVSIAVTPILSSKAKGLTEQFFATGTYTDGSTQDITNSVTWTSSSPIVSISNVVGSNGFAQTFSIGSTVITATSGSLHGSTTFNVTSVILTSIQVTPSNPSLAKGLTRIFTATGIYSDSSNLDITSSVTWSSSNSVIASISNASGSEGLAYGNEIGTTSIQATFGNITSSGVTLSVTAAELISIGITPSSATRAKGLTQNFTATGVFTDNSTQDITEQVTWYSSDTVIAQISNVSGNKGFTDALVPGSSDISAALGSISSPSISFIVTPAELVSISVTPINPSVAKGFSQQFDAVGTYTDNTTQNITNSVTWSSSNVSKAQVSNSAGSEGLTSTLNIGNVLITATLGSISGSSNLTVSSAVLISIQVTPTNPSVAKGLTKQFAATGIYSDNSTQSLTSLATWYSSDPSKVLISNASGSEGLATTNELGNSNIFATYNSLQSNVTVISVTPAELVSLVVSPPSPSKAKGLTQQFTATGIYTDSTSQDLTQLATWYSSSPSVAPISNASGSIGLATALSTGSSDIYAVYNSWNSNTVSFTVNPAALVSIQISPIHLSLAKGLSQQFNALGIYSDASSQDITTAVSWSGSNPLSASISNTIGTEGMVNALQVGSNTISAVYGSISATTDLTITSATLSSIAISPTNPTINATITKQFTAVGTYSDASAVDLTALATWSSSNTLLATVSNAIGSQGLATGINGGSSTITATYGSVSGSTTLTVNAIDTTPPTVTSVVSLSPTTIRIVYSENVNNTEALNVANYKVVNSASLTGTCSDNSDFSANSQTGDFSLSNISGSGNTFTIALSSSQISGKTYTLVVNKTGVHDLSFVPNLLGCPNNADFSGQEQLKISGAVCNTVGRVILSFSKSVYSGADIAKSAECSNSTQCALRYKFTGVSSLGNVTSAKLLDGTICGGAPADSSKVCLTHSLSQSGGQYTVIAANNLDGDGFDDTSWGAIRDASDTENLQSSPKDRTSFIGCGSSPVNFTDGPIASNPFADDSSFGYLTSYNGRIYIGPNTNGNQAVRFNYDGTLPESVSFSFTKDTTSSGGSNVSSNSASTRDGGIGVPPYVTIGHTGCSANNANQTTGCGPDNEDGRGVFSTGSLGGIEHILMAGSRSSENFNYLYYSSDTDSGLDFKYIDMGSITGTVTAGTSSITVMNDRIYSGFAKRNQSTNSPDFGKITFNSSDTSRCTIGNNCNANDGTRGDRFRIDRMPYFGGGSSEGNNSHINWAYYVGIDSLFVFNGRIYAANGGFPNSSHNGSIIRSTNGNPIPCDDLDSCSNWADVAPRTDSKWHNGSNNNWFSLELTKYYDLIPADKAFSQFAEFNGKLYVTRTVCITPQDNSGLRGSVQTISGCTNGNYNNRRPQLWKCDPTLTANNSNCDAGDWSLIGDDGSGFTNFGNVSNHSITMAVRNGSYLYIGFDNESGVQIWRTNIQNPGSSSSNWEQIGASGLGDTNNRQIYSSISGTDAGVNYIYISVGKNSQPVRVYRQQNN</sequence>
<evidence type="ECO:0000256" key="1">
    <source>
        <dbReference type="ARBA" id="ARBA00022729"/>
    </source>
</evidence>
<dbReference type="Proteomes" id="UP000094197">
    <property type="component" value="Chromosome 1"/>
</dbReference>
<feature type="domain" description="BIG2" evidence="3">
    <location>
        <begin position="312"/>
        <end position="397"/>
    </location>
</feature>
<proteinExistence type="predicted"/>
<dbReference type="Gene3D" id="2.60.40.1080">
    <property type="match status" value="12"/>
</dbReference>
<evidence type="ECO:0000259" key="3">
    <source>
        <dbReference type="SMART" id="SM00635"/>
    </source>
</evidence>
<feature type="domain" description="BIG2" evidence="3">
    <location>
        <begin position="945"/>
        <end position="1030"/>
    </location>
</feature>
<dbReference type="SUPFAM" id="SSF49373">
    <property type="entry name" value="Invasin/intimin cell-adhesion fragments"/>
    <property type="match status" value="2"/>
</dbReference>
<accession>A0A1D7V0E3</accession>
<feature type="domain" description="BIG2" evidence="3">
    <location>
        <begin position="137"/>
        <end position="221"/>
    </location>
</feature>
<feature type="domain" description="BIG2" evidence="3">
    <location>
        <begin position="673"/>
        <end position="758"/>
    </location>
</feature>
<dbReference type="Pfam" id="PF02368">
    <property type="entry name" value="Big_2"/>
    <property type="match status" value="9"/>
</dbReference>
<dbReference type="EMBL" id="CP015217">
    <property type="protein sequence ID" value="AOP35303.1"/>
    <property type="molecule type" value="Genomic_DNA"/>
</dbReference>
<feature type="domain" description="BIG2" evidence="3">
    <location>
        <begin position="52"/>
        <end position="132"/>
    </location>
</feature>
<organism evidence="4 5">
    <name type="scientific">Leptospira tipperaryensis</name>
    <dbReference type="NCBI Taxonomy" id="2564040"/>
    <lineage>
        <taxon>Bacteria</taxon>
        <taxon>Pseudomonadati</taxon>
        <taxon>Spirochaetota</taxon>
        <taxon>Spirochaetia</taxon>
        <taxon>Leptospirales</taxon>
        <taxon>Leptospiraceae</taxon>
        <taxon>Leptospira</taxon>
    </lineage>
</organism>
<dbReference type="InterPro" id="IPR008964">
    <property type="entry name" value="Invasin/intimin_cell_adhesion"/>
</dbReference>
<dbReference type="SMART" id="SM00635">
    <property type="entry name" value="BID_2"/>
    <property type="match status" value="12"/>
</dbReference>
<feature type="domain" description="BIG2" evidence="3">
    <location>
        <begin position="402"/>
        <end position="486"/>
    </location>
</feature>
<feature type="region of interest" description="Disordered" evidence="2">
    <location>
        <begin position="1441"/>
        <end position="1462"/>
    </location>
</feature>
<reference evidence="4 5" key="1">
    <citation type="submission" date="2016-04" db="EMBL/GenBank/DDBJ databases">
        <title>Complete genome seqeunce of Leptospira alstonii serovar Room22.</title>
        <authorList>
            <person name="Nally J.E."/>
            <person name="Bayles D.O."/>
            <person name="Hurley D."/>
            <person name="Fanning S."/>
            <person name="McMahon B.J."/>
            <person name="Arent Z."/>
        </authorList>
    </citation>
    <scope>NUCLEOTIDE SEQUENCE [LARGE SCALE GENOMIC DNA]</scope>
    <source>
        <strain evidence="4 5">GWTS #1</strain>
    </source>
</reference>
<evidence type="ECO:0000256" key="2">
    <source>
        <dbReference type="SAM" id="MobiDB-lite"/>
    </source>
</evidence>
<evidence type="ECO:0000313" key="5">
    <source>
        <dbReference type="Proteomes" id="UP000094197"/>
    </source>
</evidence>
<dbReference type="Gene3D" id="2.60.40.1220">
    <property type="match status" value="1"/>
</dbReference>
<gene>
    <name evidence="4" type="ORF">A0128_16505</name>
</gene>
<feature type="domain" description="BIG2" evidence="3">
    <location>
        <begin position="582"/>
        <end position="667"/>
    </location>
</feature>
<keyword evidence="5" id="KW-1185">Reference proteome</keyword>